<dbReference type="GO" id="GO:0007017">
    <property type="term" value="P:microtubule-based process"/>
    <property type="evidence" value="ECO:0007669"/>
    <property type="project" value="InterPro"/>
</dbReference>
<dbReference type="GO" id="GO:0005874">
    <property type="term" value="C:microtubule"/>
    <property type="evidence" value="ECO:0007669"/>
    <property type="project" value="InterPro"/>
</dbReference>
<reference evidence="2 3" key="1">
    <citation type="submission" date="2016-12" db="EMBL/GenBank/DDBJ databases">
        <title>Study of bacterial adaptation to deep sea.</title>
        <authorList>
            <person name="Song J."/>
            <person name="Yoshizawa S."/>
            <person name="Kogure K."/>
        </authorList>
    </citation>
    <scope>NUCLEOTIDE SEQUENCE [LARGE SCALE GENOMIC DNA]</scope>
    <source>
        <strain evidence="2 3">SAORIC-165</strain>
    </source>
</reference>
<dbReference type="Pfam" id="PF13809">
    <property type="entry name" value="Tubulin_2"/>
    <property type="match status" value="1"/>
</dbReference>
<protein>
    <submittedName>
        <fullName evidence="2">Uncharacterized protein</fullName>
    </submittedName>
</protein>
<dbReference type="InterPro" id="IPR025904">
    <property type="entry name" value="Tubulin-like"/>
</dbReference>
<gene>
    <name evidence="2" type="ORF">BSZ32_02240</name>
</gene>
<keyword evidence="3" id="KW-1185">Reference proteome</keyword>
<evidence type="ECO:0000313" key="2">
    <source>
        <dbReference type="EMBL" id="PQJ27429.1"/>
    </source>
</evidence>
<comment type="caution">
    <text evidence="2">The sequence shown here is derived from an EMBL/GenBank/DDBJ whole genome shotgun (WGS) entry which is preliminary data.</text>
</comment>
<dbReference type="InterPro" id="IPR036525">
    <property type="entry name" value="Tubulin/FtsZ_GTPase_sf"/>
</dbReference>
<name>A0A2S7TXJ0_9BACT</name>
<dbReference type="OrthoDB" id="174139at2"/>
<dbReference type="InterPro" id="IPR017975">
    <property type="entry name" value="Tubulin_CS"/>
</dbReference>
<organism evidence="2 3">
    <name type="scientific">Rubritalea profundi</name>
    <dbReference type="NCBI Taxonomy" id="1658618"/>
    <lineage>
        <taxon>Bacteria</taxon>
        <taxon>Pseudomonadati</taxon>
        <taxon>Verrucomicrobiota</taxon>
        <taxon>Verrucomicrobiia</taxon>
        <taxon>Verrucomicrobiales</taxon>
        <taxon>Rubritaleaceae</taxon>
        <taxon>Rubritalea</taxon>
    </lineage>
</organism>
<dbReference type="Proteomes" id="UP000239907">
    <property type="component" value="Unassembled WGS sequence"/>
</dbReference>
<proteinExistence type="predicted"/>
<feature type="region of interest" description="Disordered" evidence="1">
    <location>
        <begin position="596"/>
        <end position="616"/>
    </location>
</feature>
<accession>A0A2S7TXJ0</accession>
<evidence type="ECO:0000256" key="1">
    <source>
        <dbReference type="SAM" id="MobiDB-lite"/>
    </source>
</evidence>
<evidence type="ECO:0000313" key="3">
    <source>
        <dbReference type="Proteomes" id="UP000239907"/>
    </source>
</evidence>
<dbReference type="RefSeq" id="WP_105041915.1">
    <property type="nucleotide sequence ID" value="NZ_MQWA01000001.1"/>
</dbReference>
<dbReference type="EMBL" id="MQWA01000001">
    <property type="protein sequence ID" value="PQJ27429.1"/>
    <property type="molecule type" value="Genomic_DNA"/>
</dbReference>
<sequence length="985" mass="111238">MKNHLFIGLGGQGGSTLAELKKVIETRKKDVLHLQNLKNPVAHDFLYIDSSRSELNSKKLWNYFGKDLSLKTADLVPLKSSSQSFDIDNLAQRRDIAPWIGDLSYIRKISQGKETGQGANQQRRFGRILFAQNSAKIMKGVTNKVDSMLSNSNSCAFHIFASLAGGTGSGGIVDLVTMLRNKYENSDIEDGFPIFLYLFVTSKDSQQKVEYFHLNQNAALHDLNALMCERINPTILNTIDGKEFVGKTPINLITLSSQVSEHNKDVSLEKQRQIIAEGAFERIYAYCNGSLDPNDQRFLTGEDLLKLIPAEPRIAPLRSYRYSSFGMQRWEIPTEKISELLECDALESIYHNLLSHNWSKRKGYHSDIDASSDEVLEANFIKIFNTEIDPKRINSKLSDHLNTIGEEISKYFWSKENADHRTLEHFEKNLTRRIDSQKQNFHEILDDSSSEIARSKRVAELERKIQQSIKESWKKGIGIYTITKTLEAATNSISMRNSQADVSSHSDLDLDAQINARKGEWMKLTPLSRLSTKPKKMLAAHKNDIINQRLAILTNDTKAENDLFGDEVVIAINRLASRYAELSTCITQELQKTTKRKDKIESGLEGQESEDNTNKSEVTLAQLADIRTQVTKDAEIAKSLATTFKDEVINSTLEASDSLDRIAAIISDNKDGHFKQLSEKVVYGKLNNLNVLNANKGTMSHDIMSLLQDKYHNDPESLESEIQDFISHCAVLIEVDDGQLSPKVVLNSSGIDEMPRKSYIIGLPKNHAFNKQFKDTFESLIDLSSGYTVSVYEHDDETQIRVYVTVTWMAARFANVVQELKVRAIEDSLDDLTGEKTYFPNMDPSAERGSRPSILLPAPKVRVMMLKSALWLGQNLTSPDGQELIQDELDDGIFIILADKDGNESPVQIASNMEQLKQTPDMRAITLVTDTVESTVRELPADQKLKLEQMIAEHDLSLKSEHRVASSVYRDWVEQRTYLNSFFSK</sequence>
<dbReference type="PROSITE" id="PS00227">
    <property type="entry name" value="TUBULIN"/>
    <property type="match status" value="1"/>
</dbReference>
<dbReference type="Gene3D" id="3.40.50.1440">
    <property type="entry name" value="Tubulin/FtsZ, GTPase domain"/>
    <property type="match status" value="1"/>
</dbReference>
<dbReference type="GO" id="GO:0005525">
    <property type="term" value="F:GTP binding"/>
    <property type="evidence" value="ECO:0007669"/>
    <property type="project" value="InterPro"/>
</dbReference>
<dbReference type="AlphaFoldDB" id="A0A2S7TXJ0"/>
<dbReference type="SUPFAM" id="SSF52490">
    <property type="entry name" value="Tubulin nucleotide-binding domain-like"/>
    <property type="match status" value="1"/>
</dbReference>